<dbReference type="Pfam" id="PF00431">
    <property type="entry name" value="CUB"/>
    <property type="match status" value="6"/>
</dbReference>
<reference evidence="8 9" key="1">
    <citation type="submission" date="2024-05" db="EMBL/GenBank/DDBJ databases">
        <authorList>
            <person name="Wallberg A."/>
        </authorList>
    </citation>
    <scope>NUCLEOTIDE SEQUENCE [LARGE SCALE GENOMIC DNA]</scope>
</reference>
<proteinExistence type="predicted"/>
<dbReference type="Gene3D" id="2.60.120.290">
    <property type="entry name" value="Spermadhesin, CUB domain"/>
    <property type="match status" value="6"/>
</dbReference>
<evidence type="ECO:0000256" key="3">
    <source>
        <dbReference type="ARBA" id="ARBA00023157"/>
    </source>
</evidence>
<feature type="domain" description="CUB" evidence="7">
    <location>
        <begin position="365"/>
        <end position="474"/>
    </location>
</feature>
<evidence type="ECO:0000313" key="9">
    <source>
        <dbReference type="Proteomes" id="UP001497623"/>
    </source>
</evidence>
<dbReference type="CDD" id="cd00041">
    <property type="entry name" value="CUB"/>
    <property type="match status" value="6"/>
</dbReference>
<feature type="domain" description="CUB" evidence="7">
    <location>
        <begin position="252"/>
        <end position="361"/>
    </location>
</feature>
<keyword evidence="1 6" id="KW-0732">Signal</keyword>
<dbReference type="SMART" id="SM00042">
    <property type="entry name" value="CUB"/>
    <property type="match status" value="6"/>
</dbReference>
<organism evidence="8 9">
    <name type="scientific">Meganyctiphanes norvegica</name>
    <name type="common">Northern krill</name>
    <name type="synonym">Thysanopoda norvegica</name>
    <dbReference type="NCBI Taxonomy" id="48144"/>
    <lineage>
        <taxon>Eukaryota</taxon>
        <taxon>Metazoa</taxon>
        <taxon>Ecdysozoa</taxon>
        <taxon>Arthropoda</taxon>
        <taxon>Crustacea</taxon>
        <taxon>Multicrustacea</taxon>
        <taxon>Malacostraca</taxon>
        <taxon>Eumalacostraca</taxon>
        <taxon>Eucarida</taxon>
        <taxon>Euphausiacea</taxon>
        <taxon>Euphausiidae</taxon>
        <taxon>Meganyctiphanes</taxon>
    </lineage>
</organism>
<keyword evidence="4" id="KW-0325">Glycoprotein</keyword>
<evidence type="ECO:0000256" key="6">
    <source>
        <dbReference type="SAM" id="SignalP"/>
    </source>
</evidence>
<evidence type="ECO:0000313" key="8">
    <source>
        <dbReference type="EMBL" id="CAL4073507.1"/>
    </source>
</evidence>
<dbReference type="SUPFAM" id="SSF49854">
    <property type="entry name" value="Spermadhesin, CUB domain"/>
    <property type="match status" value="6"/>
</dbReference>
<name>A0AAV2QB41_MEGNR</name>
<dbReference type="Proteomes" id="UP001497623">
    <property type="component" value="Unassembled WGS sequence"/>
</dbReference>
<feature type="domain" description="CUB" evidence="7">
    <location>
        <begin position="31"/>
        <end position="135"/>
    </location>
</feature>
<dbReference type="FunFam" id="2.60.120.290:FF:000003">
    <property type="entry name" value="Neuropilin"/>
    <property type="match status" value="1"/>
</dbReference>
<dbReference type="InterPro" id="IPR000859">
    <property type="entry name" value="CUB_dom"/>
</dbReference>
<keyword evidence="9" id="KW-1185">Reference proteome</keyword>
<comment type="caution">
    <text evidence="5">Lacks conserved residue(s) required for the propagation of feature annotation.</text>
</comment>
<keyword evidence="2" id="KW-0677">Repeat</keyword>
<dbReference type="PANTHER" id="PTHR24251">
    <property type="entry name" value="OVOCHYMASE-RELATED"/>
    <property type="match status" value="1"/>
</dbReference>
<protein>
    <recommendedName>
        <fullName evidence="7">CUB domain-containing protein</fullName>
    </recommendedName>
</protein>
<feature type="chain" id="PRO_5043506172" description="CUB domain-containing protein" evidence="6">
    <location>
        <begin position="18"/>
        <end position="705"/>
    </location>
</feature>
<dbReference type="InterPro" id="IPR035914">
    <property type="entry name" value="Sperma_CUB_dom_sf"/>
</dbReference>
<dbReference type="FunFam" id="2.60.120.290:FF:000013">
    <property type="entry name" value="Membrane frizzled-related protein"/>
    <property type="match status" value="1"/>
</dbReference>
<feature type="domain" description="CUB" evidence="7">
    <location>
        <begin position="478"/>
        <end position="588"/>
    </location>
</feature>
<comment type="caution">
    <text evidence="8">The sequence shown here is derived from an EMBL/GenBank/DDBJ whole genome shotgun (WGS) entry which is preliminary data.</text>
</comment>
<dbReference type="AlphaFoldDB" id="A0AAV2QB41"/>
<keyword evidence="3" id="KW-1015">Disulfide bond</keyword>
<feature type="domain" description="CUB" evidence="7">
    <location>
        <begin position="139"/>
        <end position="248"/>
    </location>
</feature>
<feature type="signal peptide" evidence="6">
    <location>
        <begin position="1"/>
        <end position="17"/>
    </location>
</feature>
<accession>A0AAV2QB41</accession>
<sequence length="705" mass="79365">MLSVLLALVVCIGACYSGVDGIGSGECYYACGLSLLMKSTHSIKNPDTPHLGCPVNKSVSKLTPIWLYMFQILMPIFFSLIIRDGVNVTAPQLGHFSGNQIDEPEVLSTHNTMWLYFHTSSSTSYMGFELYYTTAMTECHAHYTEKTGVIHSPKWPEEYPNNVQCTWTITVDPGEHIILTTTMFDTQLSHDYLEIRDGKDSTSPSLLKWSGEDQDVPEVVSSFKDLYIHFNSDGALVFNGFELNWTTKMTSCHAAYTEDEGVIHSPGWPGPYPNNAQCFWTITVSPGERIYLNTTTFDTEGSTDFLKIWDGPNSDATLLANLYGVHHDIPEIVSSYHQLALHFESNKANFFSGFEIFWSTEMSDCHHHFTANEGTLHSPGWPGNYPNNAACTWTITVTPGDTVTFTTDYLDTEGSLDYLEVFDGPDSYAPSILKVYGRNQDVTEVRSSHHQLYVHFISDAKNTYKGFQSFWTTNITECHADYITSEGSFHSPGFPGSYPNNAQCAWTITVPSGETIKFNTLQFDTATADDYLQVFDGPDAEALSLLKWSGQREELPEVVSSHNQLYIQFTTNGDLNDYKGFQSTWTTSMTDCHAEFTDPIGVFHSPRWPQRYSNNANCSWTITSEPWSRISIHFTVFDTEDSTDYLQIWDGPDASAPSIANLFGRNQTFDIITSSYNQLYLNFITNSANAYDGFECHWTTVWKES</sequence>
<dbReference type="PROSITE" id="PS01180">
    <property type="entry name" value="CUB"/>
    <property type="match status" value="6"/>
</dbReference>
<evidence type="ECO:0000259" key="7">
    <source>
        <dbReference type="PROSITE" id="PS01180"/>
    </source>
</evidence>
<dbReference type="FunFam" id="2.60.120.290:FF:000001">
    <property type="entry name" value="CUB and sushi domain-containing protein 3 isoform X1"/>
    <property type="match status" value="2"/>
</dbReference>
<dbReference type="EMBL" id="CAXKWB010004357">
    <property type="protein sequence ID" value="CAL4073507.1"/>
    <property type="molecule type" value="Genomic_DNA"/>
</dbReference>
<evidence type="ECO:0000256" key="4">
    <source>
        <dbReference type="ARBA" id="ARBA00023180"/>
    </source>
</evidence>
<gene>
    <name evidence="8" type="ORF">MNOR_LOCUS9148</name>
</gene>
<evidence type="ECO:0000256" key="2">
    <source>
        <dbReference type="ARBA" id="ARBA00022737"/>
    </source>
</evidence>
<feature type="non-terminal residue" evidence="8">
    <location>
        <position position="705"/>
    </location>
</feature>
<evidence type="ECO:0000256" key="5">
    <source>
        <dbReference type="PROSITE-ProRule" id="PRU00059"/>
    </source>
</evidence>
<feature type="domain" description="CUB" evidence="7">
    <location>
        <begin position="592"/>
        <end position="701"/>
    </location>
</feature>
<evidence type="ECO:0000256" key="1">
    <source>
        <dbReference type="ARBA" id="ARBA00022729"/>
    </source>
</evidence>